<organism evidence="6 7">
    <name type="scientific">Atopobium minutum</name>
    <dbReference type="NCBI Taxonomy" id="1381"/>
    <lineage>
        <taxon>Bacteria</taxon>
        <taxon>Bacillati</taxon>
        <taxon>Actinomycetota</taxon>
        <taxon>Coriobacteriia</taxon>
        <taxon>Coriobacteriales</taxon>
        <taxon>Atopobiaceae</taxon>
        <taxon>Atopobium</taxon>
    </lineage>
</organism>
<dbReference type="EMBL" id="FNSH01000001">
    <property type="protein sequence ID" value="SEB86101.1"/>
    <property type="molecule type" value="Genomic_DNA"/>
</dbReference>
<dbReference type="Gene3D" id="1.10.150.130">
    <property type="match status" value="1"/>
</dbReference>
<proteinExistence type="inferred from homology"/>
<reference evidence="6 7" key="1">
    <citation type="submission" date="2016-10" db="EMBL/GenBank/DDBJ databases">
        <authorList>
            <person name="Varghese N."/>
            <person name="Submissions S."/>
        </authorList>
    </citation>
    <scope>NUCLEOTIDE SEQUENCE [LARGE SCALE GENOMIC DNA]</scope>
    <source>
        <strain evidence="6 7">DSM 20586</strain>
    </source>
</reference>
<dbReference type="PANTHER" id="PTHR30349:SF64">
    <property type="entry name" value="PROPHAGE INTEGRASE INTD-RELATED"/>
    <property type="match status" value="1"/>
</dbReference>
<evidence type="ECO:0000259" key="5">
    <source>
        <dbReference type="PROSITE" id="PS51898"/>
    </source>
</evidence>
<dbReference type="Pfam" id="PF14659">
    <property type="entry name" value="Phage_int_SAM_3"/>
    <property type="match status" value="1"/>
</dbReference>
<dbReference type="InterPro" id="IPR013762">
    <property type="entry name" value="Integrase-like_cat_sf"/>
</dbReference>
<protein>
    <submittedName>
        <fullName evidence="6">AP2-like DNA-binding integrase domain-containing protein</fullName>
    </submittedName>
</protein>
<evidence type="ECO:0000313" key="7">
    <source>
        <dbReference type="Proteomes" id="UP000183687"/>
    </source>
</evidence>
<sequence>MSVSKDKARGTYYVQCRYRDWQGKQCKKTKRGFASERAARRWEHDFLLRIEGAPTMTFADFYRVYREDVSPRLRRSTWNTKAAMIETKILPYFEAKPINEIASTDVIAWENELMELRTSNGLPLSPTYLHSICNQFSAIMNHAVRHYGLASNPMRKVGKIGEKNADEMNFWTKDEYLRFSRELRDKPASHMAFEILYWCGVRVGELLALTPRDFDFARRTVSVTKSYQRIGREDVITAPKTRKSVRTIVMPEFLAEEMRDYLACLRGIAEDERIFRHTKGFLRAEMRRGCKACGMEPIRIHDLRHSHVSLLIELGYSALAIADRMGHESTEVTMRYAHLFPNKQQEMAADLNIQREASVEYSPMRALKEAKGDE</sequence>
<comment type="similarity">
    <text evidence="1">Belongs to the 'phage' integrase family.</text>
</comment>
<dbReference type="GO" id="GO:0003677">
    <property type="term" value="F:DNA binding"/>
    <property type="evidence" value="ECO:0007669"/>
    <property type="project" value="UniProtKB-KW"/>
</dbReference>
<keyword evidence="2" id="KW-0229">DNA integration</keyword>
<dbReference type="InterPro" id="IPR028259">
    <property type="entry name" value="AP2-like_int_N"/>
</dbReference>
<feature type="domain" description="Tyr recombinase" evidence="5">
    <location>
        <begin position="166"/>
        <end position="349"/>
    </location>
</feature>
<dbReference type="InterPro" id="IPR050090">
    <property type="entry name" value="Tyrosine_recombinase_XerCD"/>
</dbReference>
<dbReference type="AlphaFoldDB" id="A0AB38A7G9"/>
<dbReference type="GO" id="GO:0006310">
    <property type="term" value="P:DNA recombination"/>
    <property type="evidence" value="ECO:0007669"/>
    <property type="project" value="UniProtKB-KW"/>
</dbReference>
<dbReference type="InterPro" id="IPR010998">
    <property type="entry name" value="Integrase_recombinase_N"/>
</dbReference>
<comment type="caution">
    <text evidence="6">The sequence shown here is derived from an EMBL/GenBank/DDBJ whole genome shotgun (WGS) entry which is preliminary data.</text>
</comment>
<dbReference type="Pfam" id="PF14657">
    <property type="entry name" value="Arm-DNA-bind_4"/>
    <property type="match status" value="1"/>
</dbReference>
<dbReference type="InterPro" id="IPR011010">
    <property type="entry name" value="DNA_brk_join_enz"/>
</dbReference>
<evidence type="ECO:0000313" key="6">
    <source>
        <dbReference type="EMBL" id="SEB86101.1"/>
    </source>
</evidence>
<dbReference type="InterPro" id="IPR004107">
    <property type="entry name" value="Integrase_SAM-like_N"/>
</dbReference>
<evidence type="ECO:0000256" key="1">
    <source>
        <dbReference type="ARBA" id="ARBA00008857"/>
    </source>
</evidence>
<dbReference type="SUPFAM" id="SSF56349">
    <property type="entry name" value="DNA breaking-rejoining enzymes"/>
    <property type="match status" value="1"/>
</dbReference>
<dbReference type="Pfam" id="PF00589">
    <property type="entry name" value="Phage_integrase"/>
    <property type="match status" value="1"/>
</dbReference>
<dbReference type="GO" id="GO:0015074">
    <property type="term" value="P:DNA integration"/>
    <property type="evidence" value="ECO:0007669"/>
    <property type="project" value="UniProtKB-KW"/>
</dbReference>
<dbReference type="PANTHER" id="PTHR30349">
    <property type="entry name" value="PHAGE INTEGRASE-RELATED"/>
    <property type="match status" value="1"/>
</dbReference>
<dbReference type="Proteomes" id="UP000183687">
    <property type="component" value="Unassembled WGS sequence"/>
</dbReference>
<name>A0AB38A7G9_9ACTN</name>
<evidence type="ECO:0000256" key="4">
    <source>
        <dbReference type="ARBA" id="ARBA00023172"/>
    </source>
</evidence>
<dbReference type="InterPro" id="IPR002104">
    <property type="entry name" value="Integrase_catalytic"/>
</dbReference>
<dbReference type="PROSITE" id="PS51898">
    <property type="entry name" value="TYR_RECOMBINASE"/>
    <property type="match status" value="1"/>
</dbReference>
<evidence type="ECO:0000256" key="3">
    <source>
        <dbReference type="ARBA" id="ARBA00023125"/>
    </source>
</evidence>
<dbReference type="Gene3D" id="1.10.443.10">
    <property type="entry name" value="Intergrase catalytic core"/>
    <property type="match status" value="1"/>
</dbReference>
<keyword evidence="4" id="KW-0233">DNA recombination</keyword>
<dbReference type="CDD" id="cd01189">
    <property type="entry name" value="INT_ICEBs1_C_like"/>
    <property type="match status" value="1"/>
</dbReference>
<dbReference type="RefSeq" id="WP_057001915.1">
    <property type="nucleotide sequence ID" value="NZ_FNSH01000001.1"/>
</dbReference>
<gene>
    <name evidence="6" type="ORF">SAMN04489746_1186</name>
</gene>
<keyword evidence="3 6" id="KW-0238">DNA-binding</keyword>
<evidence type="ECO:0000256" key="2">
    <source>
        <dbReference type="ARBA" id="ARBA00022908"/>
    </source>
</evidence>
<accession>A0AB38A7G9</accession>